<dbReference type="PANTHER" id="PTHR13822:SF10">
    <property type="entry name" value="ATP SYNTHASE EPSILON CHAIN, CHLOROPLASTIC"/>
    <property type="match status" value="1"/>
</dbReference>
<dbReference type="InterPro" id="IPR020547">
    <property type="entry name" value="ATP_synth_F1_esu_C"/>
</dbReference>
<dbReference type="PANTHER" id="PTHR13822">
    <property type="entry name" value="ATP SYNTHASE DELTA/EPSILON CHAIN"/>
    <property type="match status" value="1"/>
</dbReference>
<dbReference type="KEGG" id="aprs:BI364_17060"/>
<comment type="subunit">
    <text evidence="4 15 16">F-type ATPases have 2 components, CF(1) - the catalytic core - and CF(0) - the membrane proton channel. CF(1) has five subunits: alpha(3), beta(3), gamma(1), delta(1), epsilon(1). CF(0) has three main subunits: a, b and c.</text>
</comment>
<organism evidence="20 21">
    <name type="scientific">Acidihalobacter yilgarnensis</name>
    <dbReference type="NCBI Taxonomy" id="2819280"/>
    <lineage>
        <taxon>Bacteria</taxon>
        <taxon>Pseudomonadati</taxon>
        <taxon>Pseudomonadota</taxon>
        <taxon>Gammaproteobacteria</taxon>
        <taxon>Chromatiales</taxon>
        <taxon>Ectothiorhodospiraceae</taxon>
        <taxon>Acidihalobacter</taxon>
    </lineage>
</organism>
<evidence type="ECO:0000256" key="13">
    <source>
        <dbReference type="ARBA" id="ARBA00030215"/>
    </source>
</evidence>
<evidence type="ECO:0000256" key="7">
    <source>
        <dbReference type="ARBA" id="ARBA00022475"/>
    </source>
</evidence>
<dbReference type="RefSeq" id="WP_070079756.1">
    <property type="nucleotide sequence ID" value="NZ_CP017415.1"/>
</dbReference>
<dbReference type="GO" id="GO:0005524">
    <property type="term" value="F:ATP binding"/>
    <property type="evidence" value="ECO:0007669"/>
    <property type="project" value="UniProtKB-UniRule"/>
</dbReference>
<evidence type="ECO:0000256" key="6">
    <source>
        <dbReference type="ARBA" id="ARBA00022448"/>
    </source>
</evidence>
<dbReference type="InterPro" id="IPR036771">
    <property type="entry name" value="ATPsynth_dsu/esu_N"/>
</dbReference>
<dbReference type="Pfam" id="PF02823">
    <property type="entry name" value="ATP-synt_DE_N"/>
    <property type="match status" value="1"/>
</dbReference>
<evidence type="ECO:0000256" key="3">
    <source>
        <dbReference type="ARBA" id="ARBA00005712"/>
    </source>
</evidence>
<dbReference type="EMBL" id="CP017415">
    <property type="protein sequence ID" value="AOU99407.1"/>
    <property type="molecule type" value="Genomic_DNA"/>
</dbReference>
<dbReference type="Proteomes" id="UP000095401">
    <property type="component" value="Chromosome"/>
</dbReference>
<keyword evidence="10 15" id="KW-0472">Membrane</keyword>
<keyword evidence="12 15" id="KW-0066">ATP synthesis</keyword>
<feature type="domain" description="ATP synthase F1 complex delta/epsilon subunit N-terminal" evidence="19">
    <location>
        <begin position="5"/>
        <end position="85"/>
    </location>
</feature>
<evidence type="ECO:0000256" key="8">
    <source>
        <dbReference type="ARBA" id="ARBA00022781"/>
    </source>
</evidence>
<dbReference type="Pfam" id="PF00401">
    <property type="entry name" value="ATP-synt_DE"/>
    <property type="match status" value="1"/>
</dbReference>
<evidence type="ECO:0000256" key="15">
    <source>
        <dbReference type="HAMAP-Rule" id="MF_00530"/>
    </source>
</evidence>
<evidence type="ECO:0000256" key="11">
    <source>
        <dbReference type="ARBA" id="ARBA00023196"/>
    </source>
</evidence>
<keyword evidence="21" id="KW-1185">Reference proteome</keyword>
<evidence type="ECO:0000313" key="21">
    <source>
        <dbReference type="Proteomes" id="UP000095401"/>
    </source>
</evidence>
<evidence type="ECO:0000256" key="10">
    <source>
        <dbReference type="ARBA" id="ARBA00023136"/>
    </source>
</evidence>
<evidence type="ECO:0000256" key="5">
    <source>
        <dbReference type="ARBA" id="ARBA00014480"/>
    </source>
</evidence>
<evidence type="ECO:0000256" key="17">
    <source>
        <dbReference type="SAM" id="Coils"/>
    </source>
</evidence>
<accession>A0A1D8ISM7</accession>
<evidence type="ECO:0000259" key="18">
    <source>
        <dbReference type="Pfam" id="PF00401"/>
    </source>
</evidence>
<dbReference type="InterPro" id="IPR036794">
    <property type="entry name" value="ATP_F1_dsu/esu_C_sf"/>
</dbReference>
<protein>
    <recommendedName>
        <fullName evidence="5 15">ATP synthase epsilon chain</fullName>
    </recommendedName>
    <alternativeName>
        <fullName evidence="14 15">ATP synthase F1 sector epsilon subunit</fullName>
    </alternativeName>
    <alternativeName>
        <fullName evidence="13 15">F-ATPase epsilon subunit</fullName>
    </alternativeName>
</protein>
<dbReference type="CDD" id="cd12152">
    <property type="entry name" value="F1-ATPase_delta"/>
    <property type="match status" value="1"/>
</dbReference>
<comment type="similarity">
    <text evidence="3 15 16">Belongs to the ATPase epsilon chain family.</text>
</comment>
<keyword evidence="17" id="KW-0175">Coiled coil</keyword>
<dbReference type="Gene3D" id="1.20.5.440">
    <property type="entry name" value="ATP synthase delta/epsilon subunit, C-terminal domain"/>
    <property type="match status" value="1"/>
</dbReference>
<comment type="function">
    <text evidence="1 15">Produces ATP from ADP in the presence of a proton gradient across the membrane.</text>
</comment>
<dbReference type="NCBIfam" id="TIGR01216">
    <property type="entry name" value="ATP_synt_epsi"/>
    <property type="match status" value="1"/>
</dbReference>
<evidence type="ECO:0000256" key="1">
    <source>
        <dbReference type="ARBA" id="ARBA00003543"/>
    </source>
</evidence>
<dbReference type="NCBIfam" id="NF001847">
    <property type="entry name" value="PRK00571.1-4"/>
    <property type="match status" value="1"/>
</dbReference>
<evidence type="ECO:0000259" key="19">
    <source>
        <dbReference type="Pfam" id="PF02823"/>
    </source>
</evidence>
<feature type="coiled-coil region" evidence="17">
    <location>
        <begin position="91"/>
        <end position="136"/>
    </location>
</feature>
<dbReference type="InterPro" id="IPR020546">
    <property type="entry name" value="ATP_synth_F1_dsu/esu_N"/>
</dbReference>
<dbReference type="SUPFAM" id="SSF51344">
    <property type="entry name" value="Epsilon subunit of F1F0-ATP synthase N-terminal domain"/>
    <property type="match status" value="1"/>
</dbReference>
<feature type="domain" description="ATP synthase epsilon subunit C-terminal" evidence="18">
    <location>
        <begin position="89"/>
        <end position="133"/>
    </location>
</feature>
<keyword evidence="6 15" id="KW-0813">Transport</keyword>
<evidence type="ECO:0000256" key="14">
    <source>
        <dbReference type="ARBA" id="ARBA00031795"/>
    </source>
</evidence>
<keyword evidence="7 15" id="KW-1003">Cell membrane</keyword>
<sequence length="142" mass="15514">MAMTMHVNIVSAEESIYSGTAEHVFAPAALGEVGIWPRHTPLLSQLKPGEIRIKPEGSAETMHFFVSGGVLEVQPHVVTVLADTAIRAKDLDEAEAQAAKERAEESMADRKADIDFARAQAELADAEARLRMIRNLKQSRHG</sequence>
<dbReference type="InterPro" id="IPR001469">
    <property type="entry name" value="ATP_synth_F1_dsu/esu"/>
</dbReference>
<dbReference type="GO" id="GO:0045259">
    <property type="term" value="C:proton-transporting ATP synthase complex"/>
    <property type="evidence" value="ECO:0007669"/>
    <property type="project" value="UniProtKB-KW"/>
</dbReference>
<proteinExistence type="inferred from homology"/>
<evidence type="ECO:0000256" key="2">
    <source>
        <dbReference type="ARBA" id="ARBA00004202"/>
    </source>
</evidence>
<gene>
    <name evidence="15" type="primary">atpC</name>
    <name evidence="20" type="ORF">BI364_17060</name>
</gene>
<evidence type="ECO:0000256" key="12">
    <source>
        <dbReference type="ARBA" id="ARBA00023310"/>
    </source>
</evidence>
<reference evidence="21" key="1">
    <citation type="submission" date="2016-09" db="EMBL/GenBank/DDBJ databases">
        <title>Acidihalobacter prosperus F5.</title>
        <authorList>
            <person name="Khaleque H.N."/>
            <person name="Ramsay J.P."/>
            <person name="Kaksonen A.H."/>
            <person name="Boxall N.J."/>
            <person name="Watkin E.L.J."/>
        </authorList>
    </citation>
    <scope>NUCLEOTIDE SEQUENCE [LARGE SCALE GENOMIC DNA]</scope>
    <source>
        <strain evidence="21">F5</strain>
    </source>
</reference>
<dbReference type="SUPFAM" id="SSF46604">
    <property type="entry name" value="Epsilon subunit of F1F0-ATP synthase C-terminal domain"/>
    <property type="match status" value="1"/>
</dbReference>
<dbReference type="GO" id="GO:0005886">
    <property type="term" value="C:plasma membrane"/>
    <property type="evidence" value="ECO:0007669"/>
    <property type="project" value="UniProtKB-SubCell"/>
</dbReference>
<dbReference type="Gene3D" id="2.60.15.10">
    <property type="entry name" value="F0F1 ATP synthase delta/epsilon subunit, N-terminal"/>
    <property type="match status" value="1"/>
</dbReference>
<comment type="subcellular location">
    <subcellularLocation>
        <location evidence="2 15">Cell membrane</location>
        <topology evidence="2 15">Peripheral membrane protein</topology>
    </subcellularLocation>
</comment>
<evidence type="ECO:0000256" key="16">
    <source>
        <dbReference type="RuleBase" id="RU003656"/>
    </source>
</evidence>
<keyword evidence="11 15" id="KW-0139">CF(1)</keyword>
<name>A0A1D8ISM7_9GAMM</name>
<evidence type="ECO:0000256" key="9">
    <source>
        <dbReference type="ARBA" id="ARBA00023065"/>
    </source>
</evidence>
<evidence type="ECO:0000256" key="4">
    <source>
        <dbReference type="ARBA" id="ARBA00011648"/>
    </source>
</evidence>
<dbReference type="FunFam" id="2.60.15.10:FF:000001">
    <property type="entry name" value="ATP synthase epsilon chain"/>
    <property type="match status" value="1"/>
</dbReference>
<keyword evidence="9 15" id="KW-0406">Ion transport</keyword>
<keyword evidence="8 15" id="KW-0375">Hydrogen ion transport</keyword>
<dbReference type="AlphaFoldDB" id="A0A1D8ISM7"/>
<dbReference type="GO" id="GO:0046933">
    <property type="term" value="F:proton-transporting ATP synthase activity, rotational mechanism"/>
    <property type="evidence" value="ECO:0007669"/>
    <property type="project" value="UniProtKB-UniRule"/>
</dbReference>
<dbReference type="HAMAP" id="MF_00530">
    <property type="entry name" value="ATP_synth_epsil_bac"/>
    <property type="match status" value="1"/>
</dbReference>
<evidence type="ECO:0000313" key="20">
    <source>
        <dbReference type="EMBL" id="AOU99407.1"/>
    </source>
</evidence>